<evidence type="ECO:0000313" key="2">
    <source>
        <dbReference type="EMBL" id="GIQ61945.1"/>
    </source>
</evidence>
<sequence>MNAFGLPIRTAGIGSIRVIDAALSSVIQIGDVASEYLTSNALAVQREADHNAAGEPYFESYPIFARPLPTLYPGYGDGVIVERNNMAPTIEVGCVRVIAISTSSVLQAGNTGNAVAESRIKHIRQFWQSPYQPDGSRTDVTPLDPPDRSASNAE</sequence>
<accession>A0ABQ4N183</accession>
<dbReference type="Proteomes" id="UP000680304">
    <property type="component" value="Unassembled WGS sequence"/>
</dbReference>
<gene>
    <name evidence="2" type="ORF">PACILC2_05130</name>
</gene>
<proteinExistence type="predicted"/>
<organism evidence="2 3">
    <name type="scientific">Paenibacillus cisolokensis</name>
    <dbReference type="NCBI Taxonomy" id="1658519"/>
    <lineage>
        <taxon>Bacteria</taxon>
        <taxon>Bacillati</taxon>
        <taxon>Bacillota</taxon>
        <taxon>Bacilli</taxon>
        <taxon>Bacillales</taxon>
        <taxon>Paenibacillaceae</taxon>
        <taxon>Paenibacillus</taxon>
    </lineage>
</organism>
<dbReference type="EMBL" id="BOVJ01000015">
    <property type="protein sequence ID" value="GIQ61945.1"/>
    <property type="molecule type" value="Genomic_DNA"/>
</dbReference>
<reference evidence="2 3" key="1">
    <citation type="submission" date="2021-04" db="EMBL/GenBank/DDBJ databases">
        <title>Draft genome sequence of Paenibacillus cisolokensis, LC2-13A.</title>
        <authorList>
            <person name="Uke A."/>
            <person name="Chhe C."/>
            <person name="Baramee S."/>
            <person name="Kosugi A."/>
        </authorList>
    </citation>
    <scope>NUCLEOTIDE SEQUENCE [LARGE SCALE GENOMIC DNA]</scope>
    <source>
        <strain evidence="2 3">LC2-13A</strain>
    </source>
</reference>
<evidence type="ECO:0000256" key="1">
    <source>
        <dbReference type="SAM" id="MobiDB-lite"/>
    </source>
</evidence>
<dbReference type="InterPro" id="IPR024496">
    <property type="entry name" value="Spore_germ_GerPE"/>
</dbReference>
<comment type="caution">
    <text evidence="2">The sequence shown here is derived from an EMBL/GenBank/DDBJ whole genome shotgun (WGS) entry which is preliminary data.</text>
</comment>
<protein>
    <submittedName>
        <fullName evidence="2">Uncharacterized protein</fullName>
    </submittedName>
</protein>
<feature type="region of interest" description="Disordered" evidence="1">
    <location>
        <begin position="127"/>
        <end position="154"/>
    </location>
</feature>
<name>A0ABQ4N183_9BACL</name>
<keyword evidence="3" id="KW-1185">Reference proteome</keyword>
<dbReference type="RefSeq" id="WP_213527198.1">
    <property type="nucleotide sequence ID" value="NZ_BOVJ01000015.1"/>
</dbReference>
<dbReference type="Pfam" id="PF10970">
    <property type="entry name" value="GerPE"/>
    <property type="match status" value="1"/>
</dbReference>
<evidence type="ECO:0000313" key="3">
    <source>
        <dbReference type="Proteomes" id="UP000680304"/>
    </source>
</evidence>